<reference evidence="1 2" key="1">
    <citation type="journal article" date="2016" name="Nat. Commun.">
        <title>Thousands of microbial genomes shed light on interconnected biogeochemical processes in an aquifer system.</title>
        <authorList>
            <person name="Anantharaman K."/>
            <person name="Brown C.T."/>
            <person name="Hug L.A."/>
            <person name="Sharon I."/>
            <person name="Castelle C.J."/>
            <person name="Probst A.J."/>
            <person name="Thomas B.C."/>
            <person name="Singh A."/>
            <person name="Wilkins M.J."/>
            <person name="Karaoz U."/>
            <person name="Brodie E.L."/>
            <person name="Williams K.H."/>
            <person name="Hubbard S.S."/>
            <person name="Banfield J.F."/>
        </authorList>
    </citation>
    <scope>NUCLEOTIDE SEQUENCE [LARGE SCALE GENOMIC DNA]</scope>
</reference>
<dbReference type="InterPro" id="IPR005247">
    <property type="entry name" value="YbhB_YbcL/LppC-like"/>
</dbReference>
<protein>
    <recommendedName>
        <fullName evidence="3">Kinase inhibitor</fullName>
    </recommendedName>
</protein>
<gene>
    <name evidence="1" type="ORF">A3J11_01970</name>
</gene>
<dbReference type="Pfam" id="PF01161">
    <property type="entry name" value="PBP"/>
    <property type="match status" value="1"/>
</dbReference>
<evidence type="ECO:0008006" key="3">
    <source>
        <dbReference type="Google" id="ProtNLM"/>
    </source>
</evidence>
<evidence type="ECO:0000313" key="1">
    <source>
        <dbReference type="EMBL" id="OGG79848.1"/>
    </source>
</evidence>
<name>A0A1F6F1W0_9BACT</name>
<evidence type="ECO:0000313" key="2">
    <source>
        <dbReference type="Proteomes" id="UP000178919"/>
    </source>
</evidence>
<dbReference type="NCBIfam" id="TIGR00481">
    <property type="entry name" value="YbhB/YbcL family Raf kinase inhibitor-like protein"/>
    <property type="match status" value="1"/>
</dbReference>
<dbReference type="EMBL" id="MFMJ01000007">
    <property type="protein sequence ID" value="OGG79848.1"/>
    <property type="molecule type" value="Genomic_DNA"/>
</dbReference>
<dbReference type="CDD" id="cd00865">
    <property type="entry name" value="PEBP_bact_arch"/>
    <property type="match status" value="1"/>
</dbReference>
<dbReference type="InterPro" id="IPR008914">
    <property type="entry name" value="PEBP"/>
</dbReference>
<proteinExistence type="predicted"/>
<dbReference type="Proteomes" id="UP000178919">
    <property type="component" value="Unassembled WGS sequence"/>
</dbReference>
<sequence length="165" mass="17581">MEGTLELTSSAFKHRGVIPAKYTCDDKRELSPPLTVSGVPEGTKSLVLIMDDPDIPQVVKEARGIDVFDHWVLYNIPAPPAGGKKEILEGTSIGTAGLNSAGTLGYVGPCPPSTFEPREHRYVFTLYALDSLLSLGTGATKGAVLGALAPMLIEKAELIGRYARE</sequence>
<dbReference type="PANTHER" id="PTHR30289">
    <property type="entry name" value="UNCHARACTERIZED PROTEIN YBCL-RELATED"/>
    <property type="match status" value="1"/>
</dbReference>
<dbReference type="SUPFAM" id="SSF49777">
    <property type="entry name" value="PEBP-like"/>
    <property type="match status" value="1"/>
</dbReference>
<dbReference type="PANTHER" id="PTHR30289:SF1">
    <property type="entry name" value="PEBP (PHOSPHATIDYLETHANOLAMINE-BINDING PROTEIN) FAMILY PROTEIN"/>
    <property type="match status" value="1"/>
</dbReference>
<dbReference type="AlphaFoldDB" id="A0A1F6F1W0"/>
<accession>A0A1F6F1W0</accession>
<comment type="caution">
    <text evidence="1">The sequence shown here is derived from an EMBL/GenBank/DDBJ whole genome shotgun (WGS) entry which is preliminary data.</text>
</comment>
<dbReference type="InterPro" id="IPR036610">
    <property type="entry name" value="PEBP-like_sf"/>
</dbReference>
<organism evidence="1 2">
    <name type="scientific">Candidatus Kaiserbacteria bacterium RIFCSPLOWO2_02_FULL_55_12</name>
    <dbReference type="NCBI Taxonomy" id="1798522"/>
    <lineage>
        <taxon>Bacteria</taxon>
        <taxon>Candidatus Kaiseribacteriota</taxon>
    </lineage>
</organism>
<dbReference type="Gene3D" id="3.90.280.10">
    <property type="entry name" value="PEBP-like"/>
    <property type="match status" value="1"/>
</dbReference>